<evidence type="ECO:0000259" key="3">
    <source>
        <dbReference type="Pfam" id="PF03358"/>
    </source>
</evidence>
<dbReference type="RefSeq" id="WP_115151359.1">
    <property type="nucleotide sequence ID" value="NZ_UGPP01000001.1"/>
</dbReference>
<keyword evidence="2" id="KW-0288">FMN</keyword>
<organism evidence="4 5">
    <name type="scientific">Megamonas hypermegale</name>
    <dbReference type="NCBI Taxonomy" id="158847"/>
    <lineage>
        <taxon>Bacteria</taxon>
        <taxon>Bacillati</taxon>
        <taxon>Bacillota</taxon>
        <taxon>Negativicutes</taxon>
        <taxon>Selenomonadales</taxon>
        <taxon>Selenomonadaceae</taxon>
        <taxon>Megamonas</taxon>
    </lineage>
</organism>
<dbReference type="SUPFAM" id="SSF52218">
    <property type="entry name" value="Flavoproteins"/>
    <property type="match status" value="1"/>
</dbReference>
<protein>
    <submittedName>
        <fullName evidence="4">Cd1</fullName>
    </submittedName>
</protein>
<dbReference type="PANTHER" id="PTHR43278">
    <property type="entry name" value="NAD(P)H-DEPENDENT FMN-CONTAINING OXIDOREDUCTASE YWQN-RELATED"/>
    <property type="match status" value="1"/>
</dbReference>
<dbReference type="PANTHER" id="PTHR43278:SF2">
    <property type="entry name" value="IRON-SULFUR FLAVOPROTEIN"/>
    <property type="match status" value="1"/>
</dbReference>
<reference evidence="4 5" key="1">
    <citation type="submission" date="2018-06" db="EMBL/GenBank/DDBJ databases">
        <authorList>
            <consortium name="Pathogen Informatics"/>
            <person name="Doyle S."/>
        </authorList>
    </citation>
    <scope>NUCLEOTIDE SEQUENCE [LARGE SCALE GENOMIC DNA]</scope>
    <source>
        <strain evidence="4 5">NCTC10571</strain>
    </source>
</reference>
<evidence type="ECO:0000313" key="4">
    <source>
        <dbReference type="EMBL" id="STY70940.1"/>
    </source>
</evidence>
<feature type="domain" description="NADPH-dependent FMN reductase-like" evidence="3">
    <location>
        <begin position="4"/>
        <end position="115"/>
    </location>
</feature>
<dbReference type="Proteomes" id="UP000255234">
    <property type="component" value="Unassembled WGS sequence"/>
</dbReference>
<dbReference type="AlphaFoldDB" id="A0A378NRD2"/>
<name>A0A378NRD2_9FIRM</name>
<keyword evidence="1" id="KW-0285">Flavoprotein</keyword>
<evidence type="ECO:0000256" key="1">
    <source>
        <dbReference type="ARBA" id="ARBA00022630"/>
    </source>
</evidence>
<evidence type="ECO:0000313" key="5">
    <source>
        <dbReference type="Proteomes" id="UP000255234"/>
    </source>
</evidence>
<dbReference type="GO" id="GO:0016491">
    <property type="term" value="F:oxidoreductase activity"/>
    <property type="evidence" value="ECO:0007669"/>
    <property type="project" value="InterPro"/>
</dbReference>
<accession>A0A378NRD2</accession>
<dbReference type="InterPro" id="IPR029039">
    <property type="entry name" value="Flavoprotein-like_sf"/>
</dbReference>
<dbReference type="Gene3D" id="3.40.50.360">
    <property type="match status" value="1"/>
</dbReference>
<sequence length="186" mass="20601">MHKKICILNGSPRINGNTKELIKYFTKGAETVGHEVTCFDLQKMNIHGCLGCCNGGKNEDSPCVQKDDMSQIYPVYKTADIIVLASPMYYWGITGQLKCAFDRLFAIAELNPNYENPQKECILLMASEGNTSDNFAPVKAFYEGLISHLGWKNLGIVYAGGNMNIGDILNKPEQLKQAEDLGKSIQ</sequence>
<dbReference type="InterPro" id="IPR051796">
    <property type="entry name" value="ISF_SsuE-like"/>
</dbReference>
<dbReference type="Pfam" id="PF03358">
    <property type="entry name" value="FMN_red"/>
    <property type="match status" value="1"/>
</dbReference>
<proteinExistence type="predicted"/>
<gene>
    <name evidence="4" type="ORF">NCTC10571_01090</name>
</gene>
<dbReference type="InterPro" id="IPR005025">
    <property type="entry name" value="FMN_Rdtase-like_dom"/>
</dbReference>
<dbReference type="EMBL" id="UGPP01000001">
    <property type="protein sequence ID" value="STY70940.1"/>
    <property type="molecule type" value="Genomic_DNA"/>
</dbReference>
<evidence type="ECO:0000256" key="2">
    <source>
        <dbReference type="ARBA" id="ARBA00022643"/>
    </source>
</evidence>